<sequence>MNTFVEQIKHASPYELCGRMIMDGDQILIFIDEIGRFSLQIKDVSLAILGFGSGNISGPVPGVFRISESGRGLYLEIGGVLYTTPVSRVRAVLSGVHRKAPVMRFTGS</sequence>
<dbReference type="OrthoDB" id="118430at2157"/>
<keyword evidence="2" id="KW-1185">Reference proteome</keyword>
<dbReference type="RefSeq" id="WP_109968917.1">
    <property type="nucleotide sequence ID" value="NZ_CP176093.1"/>
</dbReference>
<name>A0A2V2MV97_9EURY</name>
<reference evidence="1 2" key="1">
    <citation type="submission" date="2018-05" db="EMBL/GenBank/DDBJ databases">
        <title>Draft genome of Methanospirillum lacunae Ki8-1.</title>
        <authorList>
            <person name="Dueholm M.S."/>
            <person name="Nielsen P.H."/>
            <person name="Bakmann L.F."/>
            <person name="Otzen D.E."/>
        </authorList>
    </citation>
    <scope>NUCLEOTIDE SEQUENCE [LARGE SCALE GENOMIC DNA]</scope>
    <source>
        <strain evidence="1 2">Ki8-1</strain>
    </source>
</reference>
<dbReference type="Proteomes" id="UP000245657">
    <property type="component" value="Unassembled WGS sequence"/>
</dbReference>
<dbReference type="AlphaFoldDB" id="A0A2V2MV97"/>
<comment type="caution">
    <text evidence="1">The sequence shown here is derived from an EMBL/GenBank/DDBJ whole genome shotgun (WGS) entry which is preliminary data.</text>
</comment>
<proteinExistence type="predicted"/>
<gene>
    <name evidence="1" type="ORF">DK846_10545</name>
</gene>
<accession>A0A2V2MV97</accession>
<evidence type="ECO:0000313" key="1">
    <source>
        <dbReference type="EMBL" id="PWR71299.1"/>
    </source>
</evidence>
<evidence type="ECO:0000313" key="2">
    <source>
        <dbReference type="Proteomes" id="UP000245657"/>
    </source>
</evidence>
<dbReference type="EMBL" id="QGMY01000008">
    <property type="protein sequence ID" value="PWR71299.1"/>
    <property type="molecule type" value="Genomic_DNA"/>
</dbReference>
<dbReference type="GeneID" id="97547079"/>
<protein>
    <submittedName>
        <fullName evidence="1">Uncharacterized protein</fullName>
    </submittedName>
</protein>
<organism evidence="1 2">
    <name type="scientific">Methanospirillum lacunae</name>
    <dbReference type="NCBI Taxonomy" id="668570"/>
    <lineage>
        <taxon>Archaea</taxon>
        <taxon>Methanobacteriati</taxon>
        <taxon>Methanobacteriota</taxon>
        <taxon>Stenosarchaea group</taxon>
        <taxon>Methanomicrobia</taxon>
        <taxon>Methanomicrobiales</taxon>
        <taxon>Methanospirillaceae</taxon>
        <taxon>Methanospirillum</taxon>
    </lineage>
</organism>